<gene>
    <name evidence="1" type="ORF">GLP40_32595</name>
</gene>
<evidence type="ECO:0000313" key="2">
    <source>
        <dbReference type="Proteomes" id="UP000432464"/>
    </source>
</evidence>
<dbReference type="Proteomes" id="UP000432464">
    <property type="component" value="Unassembled WGS sequence"/>
</dbReference>
<accession>A0A6I3L7F2</accession>
<comment type="caution">
    <text evidence="1">The sequence shown here is derived from an EMBL/GenBank/DDBJ whole genome shotgun (WGS) entry which is preliminary data.</text>
</comment>
<keyword evidence="2" id="KW-1185">Reference proteome</keyword>
<name>A0A6I3L7F2_9NOCA</name>
<dbReference type="RefSeq" id="WP_154791878.1">
    <property type="nucleotide sequence ID" value="NZ_WMBB01000026.1"/>
</dbReference>
<sequence>MTRGMNASPDMQERMPELAALLRECREATMRLSAAERWEPHQGSAAARDIAVFEKTEGLRDPRTVLEVVGTYLELATWHAGGMAATLEAHEALAAPWPLARSVLEACARAAWVIGDPFPPATERNRLARAYIENLISAEQEGNVTRAVHGAGSEAAMTFRNANQQLRDEIRAVFPDTKRSDLDHKRVNGIAPLSLAGSATWYFETMHQLGAIGTDPSRLKSIYTMLSNHAHPTLYTFRQRREYFQDGKGLSTRLVVQPSELDRLVTLTVMTVYITMKVVCRYCRWPFDADGQFEAMIDRYMPNAFMEPHPSVTLPDGHSI</sequence>
<dbReference type="EMBL" id="WMBB01000026">
    <property type="protein sequence ID" value="MTE17461.1"/>
    <property type="molecule type" value="Genomic_DNA"/>
</dbReference>
<reference evidence="1 2" key="1">
    <citation type="submission" date="2019-11" db="EMBL/GenBank/DDBJ databases">
        <title>Nocardia sp. nov. CT2-14 isolated from soil.</title>
        <authorList>
            <person name="Kanchanasin P."/>
            <person name="Tanasupawat S."/>
            <person name="Yuki M."/>
            <person name="Kudo T."/>
        </authorList>
    </citation>
    <scope>NUCLEOTIDE SEQUENCE [LARGE SCALE GENOMIC DNA]</scope>
    <source>
        <strain evidence="1 2">CT2-14</strain>
    </source>
</reference>
<evidence type="ECO:0000313" key="1">
    <source>
        <dbReference type="EMBL" id="MTE17461.1"/>
    </source>
</evidence>
<dbReference type="AlphaFoldDB" id="A0A6I3L7F2"/>
<protein>
    <submittedName>
        <fullName evidence="1">Uncharacterized protein</fullName>
    </submittedName>
</protein>
<organism evidence="1 2">
    <name type="scientific">Nocardia aurantiaca</name>
    <dbReference type="NCBI Taxonomy" id="2675850"/>
    <lineage>
        <taxon>Bacteria</taxon>
        <taxon>Bacillati</taxon>
        <taxon>Actinomycetota</taxon>
        <taxon>Actinomycetes</taxon>
        <taxon>Mycobacteriales</taxon>
        <taxon>Nocardiaceae</taxon>
        <taxon>Nocardia</taxon>
    </lineage>
</organism>
<proteinExistence type="predicted"/>